<comment type="subcellular location">
    <subcellularLocation>
        <location evidence="1">Cell membrane</location>
        <topology evidence="1">Multi-pass membrane protein</topology>
    </subcellularLocation>
</comment>
<evidence type="ECO:0000256" key="4">
    <source>
        <dbReference type="ARBA" id="ARBA00022989"/>
    </source>
</evidence>
<reference evidence="8 9" key="3">
    <citation type="journal article" name="Genome Announc.">
        <title>Improved Draft Genome Sequence of Clostridium pasteurianum Strain ATCC 6013 (DSM 525) Using a Hybrid Next-Generation Sequencing Approach.</title>
        <authorList>
            <person name="Pyne M.E."/>
            <person name="Utturkar S."/>
            <person name="Brown S.D."/>
            <person name="Moo-Young M."/>
            <person name="Chung D.A."/>
            <person name="Chou C.P."/>
        </authorList>
    </citation>
    <scope>NUCLEOTIDE SEQUENCE [LARGE SCALE GENOMIC DNA]</scope>
    <source>
        <strain evidence="8 9">ATCC 6013</strain>
    </source>
</reference>
<keyword evidence="5 6" id="KW-0472">Membrane</keyword>
<evidence type="ECO:0000256" key="5">
    <source>
        <dbReference type="ARBA" id="ARBA00023136"/>
    </source>
</evidence>
<dbReference type="KEGG" id="cpat:CLPA_c31320"/>
<dbReference type="EMBL" id="CP009268">
    <property type="protein sequence ID" value="AJA53186.1"/>
    <property type="molecule type" value="Genomic_DNA"/>
</dbReference>
<dbReference type="PANTHER" id="PTHR33931:SF4">
    <property type="entry name" value="ANTIHOLIN-LIKE PROTEIN LRGA"/>
    <property type="match status" value="1"/>
</dbReference>
<dbReference type="PATRIC" id="fig|1262449.3.peg.2403"/>
<feature type="transmembrane region" description="Helical" evidence="6">
    <location>
        <begin position="90"/>
        <end position="117"/>
    </location>
</feature>
<feature type="transmembrane region" description="Helical" evidence="6">
    <location>
        <begin position="32"/>
        <end position="53"/>
    </location>
</feature>
<dbReference type="Proteomes" id="UP000028042">
    <property type="component" value="Unassembled WGS sequence"/>
</dbReference>
<evidence type="ECO:0000313" key="10">
    <source>
        <dbReference type="Proteomes" id="UP000030905"/>
    </source>
</evidence>
<reference evidence="8" key="2">
    <citation type="submission" date="2015-10" db="EMBL/GenBank/DDBJ databases">
        <title>Improved Draft Genome Sequence of Clostridium pasteurianum Strain ATCC 6013 (DSM 525) Using a Hybrid Next-Generation Sequencing Approach.</title>
        <authorList>
            <person name="Pyne M.E."/>
            <person name="Utturkar S.M."/>
            <person name="Brown S.D."/>
            <person name="Moo-Young M."/>
            <person name="Chung D.A."/>
            <person name="Chou P.C."/>
        </authorList>
    </citation>
    <scope>NUCLEOTIDE SEQUENCE</scope>
    <source>
        <strain evidence="8">ATCC 6013</strain>
    </source>
</reference>
<evidence type="ECO:0000256" key="3">
    <source>
        <dbReference type="ARBA" id="ARBA00022692"/>
    </source>
</evidence>
<dbReference type="EMBL" id="JPGY02000001">
    <property type="protein sequence ID" value="KRU10806.1"/>
    <property type="molecule type" value="Genomic_DNA"/>
</dbReference>
<organism evidence="7 10">
    <name type="scientific">Clostridium pasteurianum DSM 525 = ATCC 6013</name>
    <dbReference type="NCBI Taxonomy" id="1262449"/>
    <lineage>
        <taxon>Bacteria</taxon>
        <taxon>Bacillati</taxon>
        <taxon>Bacillota</taxon>
        <taxon>Clostridia</taxon>
        <taxon>Eubacteriales</taxon>
        <taxon>Clostridiaceae</taxon>
        <taxon>Clostridium</taxon>
    </lineage>
</organism>
<name>A0A0H3JA32_CLOPA</name>
<dbReference type="RefSeq" id="WP_003445587.1">
    <property type="nucleotide sequence ID" value="NZ_ANZB01000007.1"/>
</dbReference>
<dbReference type="GO" id="GO:0005886">
    <property type="term" value="C:plasma membrane"/>
    <property type="evidence" value="ECO:0007669"/>
    <property type="project" value="UniProtKB-SubCell"/>
</dbReference>
<accession>A0A0H3JA32</accession>
<feature type="transmembrane region" description="Helical" evidence="6">
    <location>
        <begin position="65"/>
        <end position="84"/>
    </location>
</feature>
<gene>
    <name evidence="7" type="primary">lrgA2</name>
    <name evidence="7" type="ORF">CLPA_c31320</name>
    <name evidence="8" type="ORF">CP6013_00053</name>
</gene>
<dbReference type="KEGG" id="cpae:CPAST_c31320"/>
<dbReference type="AlphaFoldDB" id="A0A0H3JA32"/>
<feature type="transmembrane region" description="Helical" evidence="6">
    <location>
        <begin position="7"/>
        <end position="26"/>
    </location>
</feature>
<evidence type="ECO:0000256" key="1">
    <source>
        <dbReference type="ARBA" id="ARBA00004651"/>
    </source>
</evidence>
<keyword evidence="2" id="KW-1003">Cell membrane</keyword>
<evidence type="ECO:0000313" key="8">
    <source>
        <dbReference type="EMBL" id="KRU10806.1"/>
    </source>
</evidence>
<keyword evidence="10" id="KW-1185">Reference proteome</keyword>
<dbReference type="GeneID" id="93075240"/>
<evidence type="ECO:0000256" key="6">
    <source>
        <dbReference type="SAM" id="Phobius"/>
    </source>
</evidence>
<dbReference type="eggNOG" id="COG1380">
    <property type="taxonomic scope" value="Bacteria"/>
</dbReference>
<sequence>MSSKKASGFIMQAIIFSVIMIVSNFIASKLPIPMPASVIGMIILFILLCTKAVKLEQVEDLGMALNSKIGFFFVPAGISVINSLGLMQKYGIAICLVIFAATVILLGVTGLFSDMLLKHSEIHSKDKNKAAIDDKVGLGSESRGYRTKKEVI</sequence>
<keyword evidence="3 6" id="KW-0812">Transmembrane</keyword>
<keyword evidence="4 6" id="KW-1133">Transmembrane helix</keyword>
<dbReference type="PANTHER" id="PTHR33931">
    <property type="entry name" value="HOLIN-LIKE PROTEIN CIDA-RELATED"/>
    <property type="match status" value="1"/>
</dbReference>
<evidence type="ECO:0000313" key="9">
    <source>
        <dbReference type="Proteomes" id="UP000028042"/>
    </source>
</evidence>
<dbReference type="NCBIfam" id="NF003155">
    <property type="entry name" value="PRK04125.1"/>
    <property type="match status" value="1"/>
</dbReference>
<dbReference type="Proteomes" id="UP000030905">
    <property type="component" value="Chromosome"/>
</dbReference>
<reference evidence="7 10" key="1">
    <citation type="journal article" date="2015" name="Genome Announc.">
        <title>Complete Genome Sequence of the Nitrogen-Fixing and Solvent-Producing Clostridium pasteurianum DSM 525.</title>
        <authorList>
            <person name="Poehlein A."/>
            <person name="Grosse-Honebrink A."/>
            <person name="Zhang Y."/>
            <person name="Minton N.P."/>
            <person name="Daniel R."/>
        </authorList>
    </citation>
    <scope>NUCLEOTIDE SEQUENCE [LARGE SCALE GENOMIC DNA]</scope>
    <source>
        <strain evidence="7">DSM 525</strain>
        <strain evidence="10">DSM 525 / ATCC 6013</strain>
    </source>
</reference>
<evidence type="ECO:0000313" key="7">
    <source>
        <dbReference type="EMBL" id="AJA53186.1"/>
    </source>
</evidence>
<protein>
    <submittedName>
        <fullName evidence="7">Antiholin-like protein LrgA</fullName>
    </submittedName>
    <submittedName>
        <fullName evidence="8">LrgA family protein</fullName>
    </submittedName>
</protein>
<dbReference type="InterPro" id="IPR005538">
    <property type="entry name" value="LrgA/CidA"/>
</dbReference>
<dbReference type="Pfam" id="PF03788">
    <property type="entry name" value="LrgA"/>
    <property type="match status" value="1"/>
</dbReference>
<proteinExistence type="predicted"/>
<evidence type="ECO:0000256" key="2">
    <source>
        <dbReference type="ARBA" id="ARBA00022475"/>
    </source>
</evidence>